<reference evidence="3 4" key="1">
    <citation type="journal article" date="2008" name="Nature">
        <title>The Phaeodactylum genome reveals the evolutionary history of diatom genomes.</title>
        <authorList>
            <person name="Bowler C."/>
            <person name="Allen A.E."/>
            <person name="Badger J.H."/>
            <person name="Grimwood J."/>
            <person name="Jabbari K."/>
            <person name="Kuo A."/>
            <person name="Maheswari U."/>
            <person name="Martens C."/>
            <person name="Maumus F."/>
            <person name="Otillar R.P."/>
            <person name="Rayko E."/>
            <person name="Salamov A."/>
            <person name="Vandepoele K."/>
            <person name="Beszteri B."/>
            <person name="Gruber A."/>
            <person name="Heijde M."/>
            <person name="Katinka M."/>
            <person name="Mock T."/>
            <person name="Valentin K."/>
            <person name="Verret F."/>
            <person name="Berges J.A."/>
            <person name="Brownlee C."/>
            <person name="Cadoret J.P."/>
            <person name="Chiovitti A."/>
            <person name="Choi C.J."/>
            <person name="Coesel S."/>
            <person name="De Martino A."/>
            <person name="Detter J.C."/>
            <person name="Durkin C."/>
            <person name="Falciatore A."/>
            <person name="Fournet J."/>
            <person name="Haruta M."/>
            <person name="Huysman M.J."/>
            <person name="Jenkins B.D."/>
            <person name="Jiroutova K."/>
            <person name="Jorgensen R.E."/>
            <person name="Joubert Y."/>
            <person name="Kaplan A."/>
            <person name="Kroger N."/>
            <person name="Kroth P.G."/>
            <person name="La Roche J."/>
            <person name="Lindquist E."/>
            <person name="Lommer M."/>
            <person name="Martin-Jezequel V."/>
            <person name="Lopez P.J."/>
            <person name="Lucas S."/>
            <person name="Mangogna M."/>
            <person name="McGinnis K."/>
            <person name="Medlin L.K."/>
            <person name="Montsant A."/>
            <person name="Oudot-Le Secq M.P."/>
            <person name="Napoli C."/>
            <person name="Obornik M."/>
            <person name="Parker M.S."/>
            <person name="Petit J.L."/>
            <person name="Porcel B.M."/>
            <person name="Poulsen N."/>
            <person name="Robison M."/>
            <person name="Rychlewski L."/>
            <person name="Rynearson T.A."/>
            <person name="Schmutz J."/>
            <person name="Shapiro H."/>
            <person name="Siaut M."/>
            <person name="Stanley M."/>
            <person name="Sussman M.R."/>
            <person name="Taylor A.R."/>
            <person name="Vardi A."/>
            <person name="von Dassow P."/>
            <person name="Vyverman W."/>
            <person name="Willis A."/>
            <person name="Wyrwicz L.S."/>
            <person name="Rokhsar D.S."/>
            <person name="Weissenbach J."/>
            <person name="Armbrust E.V."/>
            <person name="Green B.R."/>
            <person name="Van de Peer Y."/>
            <person name="Grigoriev I.V."/>
        </authorList>
    </citation>
    <scope>NUCLEOTIDE SEQUENCE [LARGE SCALE GENOMIC DNA]</scope>
    <source>
        <strain evidence="3 4">CCAP 1055/1</strain>
    </source>
</reference>
<dbReference type="HOGENOM" id="CLU_269864_0_0_1"/>
<accession>B5Y4Y6</accession>
<reference evidence="4" key="2">
    <citation type="submission" date="2008-08" db="EMBL/GenBank/DDBJ databases">
        <authorList>
            <consortium name="Diatom Consortium"/>
            <person name="Grigoriev I."/>
            <person name="Grimwood J."/>
            <person name="Kuo A."/>
            <person name="Otillar R.P."/>
            <person name="Salamov A."/>
            <person name="Detter J.C."/>
            <person name="Lindquist E."/>
            <person name="Shapiro H."/>
            <person name="Lucas S."/>
            <person name="Glavina del Rio T."/>
            <person name="Pitluck S."/>
            <person name="Rokhsar D."/>
            <person name="Bowler C."/>
        </authorList>
    </citation>
    <scope>GENOME REANNOTATION</scope>
    <source>
        <strain evidence="4">CCAP 1055/1</strain>
    </source>
</reference>
<dbReference type="SUPFAM" id="SSF50156">
    <property type="entry name" value="PDZ domain-like"/>
    <property type="match status" value="1"/>
</dbReference>
<dbReference type="eggNOG" id="ENOG502R9AT">
    <property type="taxonomic scope" value="Eukaryota"/>
</dbReference>
<protein>
    <recommendedName>
        <fullName evidence="2">PDZ domain-containing protein</fullName>
    </recommendedName>
</protein>
<dbReference type="OrthoDB" id="57210at2759"/>
<feature type="compositionally biased region" description="Basic and acidic residues" evidence="1">
    <location>
        <begin position="737"/>
        <end position="746"/>
    </location>
</feature>
<evidence type="ECO:0000313" key="3">
    <source>
        <dbReference type="EMBL" id="ACI65848.1"/>
    </source>
</evidence>
<feature type="region of interest" description="Disordered" evidence="1">
    <location>
        <begin position="67"/>
        <end position="129"/>
    </location>
</feature>
<name>B5Y4Y6_PHATC</name>
<feature type="compositionally biased region" description="Polar residues" evidence="1">
    <location>
        <begin position="149"/>
        <end position="161"/>
    </location>
</feature>
<evidence type="ECO:0000313" key="4">
    <source>
        <dbReference type="Proteomes" id="UP000000759"/>
    </source>
</evidence>
<feature type="region of interest" description="Disordered" evidence="1">
    <location>
        <begin position="235"/>
        <end position="260"/>
    </location>
</feature>
<dbReference type="Proteomes" id="UP000000759">
    <property type="component" value="Chromosome 3"/>
</dbReference>
<feature type="compositionally biased region" description="Basic and acidic residues" evidence="1">
    <location>
        <begin position="110"/>
        <end position="122"/>
    </location>
</feature>
<dbReference type="PaxDb" id="2850-Phatr43975"/>
<sequence length="1210" mass="132672">METAPRRKRKFPLPIIPIDHIRPLLCPDQLNLRYPVHGAELGTLLEAEALFSVEGNDILLMPNEPAAKARKASHNPQQQSPELVDSDSLRSTVMPDQSQRSTVDSLSLRSNKDTECLREKSSVVDSVGESTIARQSPNINVGIHAAERNASSNTNTNSLPAHTSDAEEYGNSQLPPNSPDDAAVSELEQAWMGKLDRDISVAEQNTSTSKLVDRIAQAVKSGVQKKVFISRKESCGSSNLDSSLAAPGNNRRHDELSNDKSSSALEVIDLTGELSDCGDDCEVLDFPERLSLTVPIDAAEQSRTKKRPLDLKVVRATKLVPKRLESGGDLVFSVEDFQRYLVGPFNQREGRKLESAKKAAPFAAKVISLKKSPDVWKVLVEGHPDTVSSFEVAMVQWVGERIHGLNFQKLKLEGLPKDVLLEFSHPIGAKLRPARYVVNNRESRALLISINVDGQLGKALAPLVTVFGCAVALLDGLECRTISEFKSVLKNAAKKGQPLYKLSLLLAKESNAAGRGLHQQQKSSYLSGGLSSFPSSANLLVGGPNTTDDSANILSGANVSIDSSVKTSLHIPRKALESKAGSKQERTYEVLFDAQQPLGFYCIALPSGISQAEYCLIVSICPGGQASRDGRIRPGSVVRSVSGEDRLLGIEQLFEIYEMAKRKNHIISLSFLDRLSPLNGSMSQAFGEWTAKGHWKGRVSHGWAGGALQTLDTSNRVSRERDPHGIQKQLSIGSGETGRKSMDDGRPCMAEHPPNSCRTSTGSSGDRRVRFMDAIHERHYSIDSKPCEFYEKHSGLALLPKDKGAGLGHTIPCDNQSLLLRSIKSGSFRDVIVILEEGLLSSAKSTASLIVAKSYVKEQLASLQQNGITDAASERDWMLKDVLTKIFLKAAHVYENAKSLKEWSRYEVIFLGLEEVQLSSSGGLQFNQDCISVRLSARYPDSNQQSELAKSLPVPLSKDILFGKELSVPRHMHYNKCVASKRSVVVDICKNGEASGSVKCIGSTVLKIQDLQRKCPRNGTWLESSKAFSNRNLFGSASIRFRARRLPVEATYLERKRKTECIGLKDVINWIKRFNDGLCPEERDAQLTFTVPVFDNASLLHSAILIQESPLVEELLYLGADPKRRSVIGSPVFLAHNLRHKLIESLAETSNSEIADTDAYQERERGPDSASVVSEGRCANPRKKRIEHIAALIAAATGNKLPSEPRRKVC</sequence>
<dbReference type="EMBL" id="CP001142">
    <property type="protein sequence ID" value="ACI65848.1"/>
    <property type="molecule type" value="Genomic_DNA"/>
</dbReference>
<dbReference type="InterPro" id="IPR001478">
    <property type="entry name" value="PDZ"/>
</dbReference>
<dbReference type="InterPro" id="IPR036034">
    <property type="entry name" value="PDZ_sf"/>
</dbReference>
<gene>
    <name evidence="3" type="ORF">PHATR_43975</name>
</gene>
<dbReference type="RefSeq" id="XP_002186378.1">
    <property type="nucleotide sequence ID" value="XM_002186342.1"/>
</dbReference>
<feature type="region of interest" description="Disordered" evidence="1">
    <location>
        <begin position="714"/>
        <end position="764"/>
    </location>
</feature>
<dbReference type="PROSITE" id="PS50106">
    <property type="entry name" value="PDZ"/>
    <property type="match status" value="1"/>
</dbReference>
<feature type="compositionally biased region" description="Polar residues" evidence="1">
    <location>
        <begin position="89"/>
        <end position="109"/>
    </location>
</feature>
<dbReference type="InParanoid" id="B5Y4Y6"/>
<dbReference type="KEGG" id="pti:PHATR_43975"/>
<feature type="region of interest" description="Disordered" evidence="1">
    <location>
        <begin position="148"/>
        <end position="180"/>
    </location>
</feature>
<evidence type="ECO:0000256" key="1">
    <source>
        <dbReference type="SAM" id="MobiDB-lite"/>
    </source>
</evidence>
<proteinExistence type="predicted"/>
<keyword evidence="4" id="KW-1185">Reference proteome</keyword>
<dbReference type="AlphaFoldDB" id="B5Y4Y6"/>
<dbReference type="CDD" id="cd00136">
    <property type="entry name" value="PDZ_canonical"/>
    <property type="match status" value="1"/>
</dbReference>
<organism evidence="3 4">
    <name type="scientific">Phaeodactylum tricornutum (strain CCAP 1055/1)</name>
    <dbReference type="NCBI Taxonomy" id="556484"/>
    <lineage>
        <taxon>Eukaryota</taxon>
        <taxon>Sar</taxon>
        <taxon>Stramenopiles</taxon>
        <taxon>Ochrophyta</taxon>
        <taxon>Bacillariophyta</taxon>
        <taxon>Bacillariophyceae</taxon>
        <taxon>Bacillariophycidae</taxon>
        <taxon>Naviculales</taxon>
        <taxon>Phaeodactylaceae</taxon>
        <taxon>Phaeodactylum</taxon>
    </lineage>
</organism>
<dbReference type="GeneID" id="7204389"/>
<feature type="domain" description="PDZ" evidence="2">
    <location>
        <begin position="587"/>
        <end position="650"/>
    </location>
</feature>
<feature type="region of interest" description="Disordered" evidence="1">
    <location>
        <begin position="1154"/>
        <end position="1177"/>
    </location>
</feature>
<evidence type="ECO:0000259" key="2">
    <source>
        <dbReference type="PROSITE" id="PS50106"/>
    </source>
</evidence>